<evidence type="ECO:0000313" key="4">
    <source>
        <dbReference type="EMBL" id="OAA57656.1"/>
    </source>
</evidence>
<dbReference type="PANTHER" id="PTHR23225">
    <property type="entry name" value="ZINC FINGER PROTEIN"/>
    <property type="match status" value="1"/>
</dbReference>
<dbReference type="PROSITE" id="PS50157">
    <property type="entry name" value="ZINC_FINGER_C2H2_2"/>
    <property type="match status" value="1"/>
</dbReference>
<name>A0A167QHT3_CORFA</name>
<dbReference type="GO" id="GO:0008270">
    <property type="term" value="F:zinc ion binding"/>
    <property type="evidence" value="ECO:0007669"/>
    <property type="project" value="UniProtKB-KW"/>
</dbReference>
<accession>A0A167QHT3</accession>
<comment type="caution">
    <text evidence="4">The sequence shown here is derived from an EMBL/GenBank/DDBJ whole genome shotgun (WGS) entry which is preliminary data.</text>
</comment>
<feature type="compositionally biased region" description="Basic residues" evidence="2">
    <location>
        <begin position="260"/>
        <end position="273"/>
    </location>
</feature>
<keyword evidence="1" id="KW-0863">Zinc-finger</keyword>
<dbReference type="GO" id="GO:0003700">
    <property type="term" value="F:DNA-binding transcription factor activity"/>
    <property type="evidence" value="ECO:0007669"/>
    <property type="project" value="InterPro"/>
</dbReference>
<evidence type="ECO:0000259" key="3">
    <source>
        <dbReference type="PROSITE" id="PS50157"/>
    </source>
</evidence>
<evidence type="ECO:0000256" key="2">
    <source>
        <dbReference type="SAM" id="MobiDB-lite"/>
    </source>
</evidence>
<reference evidence="4 5" key="1">
    <citation type="journal article" date="2016" name="Genome Biol. Evol.">
        <title>Divergent and convergent evolution of fungal pathogenicity.</title>
        <authorList>
            <person name="Shang Y."/>
            <person name="Xiao G."/>
            <person name="Zheng P."/>
            <person name="Cen K."/>
            <person name="Zhan S."/>
            <person name="Wang C."/>
        </authorList>
    </citation>
    <scope>NUCLEOTIDE SEQUENCE [LARGE SCALE GENOMIC DNA]</scope>
    <source>
        <strain evidence="4 5">ARSEF 2679</strain>
    </source>
</reference>
<dbReference type="OrthoDB" id="5388486at2759"/>
<dbReference type="GeneID" id="30023189"/>
<dbReference type="InterPro" id="IPR013087">
    <property type="entry name" value="Znf_C2H2_type"/>
</dbReference>
<dbReference type="Gene3D" id="3.30.160.60">
    <property type="entry name" value="Classic Zinc Finger"/>
    <property type="match status" value="1"/>
</dbReference>
<dbReference type="PROSITE" id="PS00028">
    <property type="entry name" value="ZINC_FINGER_C2H2_1"/>
    <property type="match status" value="1"/>
</dbReference>
<sequence>MLAQSPPNNTFQITLPVVNQTLTFDDLRSISPAALEESAHFAGDASSCHSSTMQHTFAYNTTEKASQFDPLAYDSKTATLQNNTAYTLPLSSPTQSLISHSIESDFAMEGSHGPSTPEEWSTMLSEADKAYQQSWNGGSVAPYYNSYAAQDMSCQASQIAHIGAGFDNQPAMHPSEDLLATTTGSAYPAFVSMAPLPYGHDLSSAIPSSAVPRGFSQHSDAFPGLLVPSVDSDARHSSPSSFSTGDDATTNTRASSVSIPRKRHSRDMKKQQRRPSPVSVCNSSHAILPYPTPSSGTPNTLPSMRTLADQTIPECKECNLTFRDIPTLQKHIKSEHTRPLLCVFHYAGCTSRFASKNEWKRHVASQHLALRYWICTEGTCGQTRGPSTRSRAASLPVFGSIFNRKDLYTQHIRRMHLAPEGSPLLGASSKKPIPAEIEDRMRELQANAARTRCALPRFMVCPAPGCPSEFHGPNAWDDRMEHVACHLERAAAGEEPPVTFGGPADWTLTDWAVSDGVNVTRQTSSGTWKLCNPLRGEGGSSRSGGRSRVSVSARRASMARHGDDEDAEGEDCTAWSR</sequence>
<dbReference type="PANTHER" id="PTHR23225:SF2">
    <property type="entry name" value="AT09679P-RELATED"/>
    <property type="match status" value="1"/>
</dbReference>
<keyword evidence="5" id="KW-1185">Reference proteome</keyword>
<feature type="region of interest" description="Disordered" evidence="2">
    <location>
        <begin position="226"/>
        <end position="283"/>
    </location>
</feature>
<dbReference type="SMART" id="SM00355">
    <property type="entry name" value="ZnF_C2H2"/>
    <property type="match status" value="3"/>
</dbReference>
<evidence type="ECO:0000256" key="1">
    <source>
        <dbReference type="PROSITE-ProRule" id="PRU00042"/>
    </source>
</evidence>
<feature type="domain" description="C2H2-type" evidence="3">
    <location>
        <begin position="313"/>
        <end position="337"/>
    </location>
</feature>
<feature type="compositionally biased region" description="Low complexity" evidence="2">
    <location>
        <begin position="543"/>
        <end position="556"/>
    </location>
</feature>
<dbReference type="RefSeq" id="XP_018702146.1">
    <property type="nucleotide sequence ID" value="XM_018850501.1"/>
</dbReference>
<protein>
    <submittedName>
        <fullName evidence="4">Zinc finger, C2H2-like protein</fullName>
    </submittedName>
</protein>
<evidence type="ECO:0000313" key="5">
    <source>
        <dbReference type="Proteomes" id="UP000076744"/>
    </source>
</evidence>
<dbReference type="AlphaFoldDB" id="A0A167QHT3"/>
<organism evidence="4 5">
    <name type="scientific">Cordyceps fumosorosea (strain ARSEF 2679)</name>
    <name type="common">Isaria fumosorosea</name>
    <dbReference type="NCBI Taxonomy" id="1081104"/>
    <lineage>
        <taxon>Eukaryota</taxon>
        <taxon>Fungi</taxon>
        <taxon>Dikarya</taxon>
        <taxon>Ascomycota</taxon>
        <taxon>Pezizomycotina</taxon>
        <taxon>Sordariomycetes</taxon>
        <taxon>Hypocreomycetidae</taxon>
        <taxon>Hypocreales</taxon>
        <taxon>Cordycipitaceae</taxon>
        <taxon>Cordyceps</taxon>
    </lineage>
</organism>
<feature type="region of interest" description="Disordered" evidence="2">
    <location>
        <begin position="530"/>
        <end position="577"/>
    </location>
</feature>
<dbReference type="Proteomes" id="UP000076744">
    <property type="component" value="Unassembled WGS sequence"/>
</dbReference>
<dbReference type="InterPro" id="IPR039970">
    <property type="entry name" value="TF_Grauzone"/>
</dbReference>
<dbReference type="STRING" id="1081104.A0A167QHT3"/>
<dbReference type="EMBL" id="AZHB01000019">
    <property type="protein sequence ID" value="OAA57656.1"/>
    <property type="molecule type" value="Genomic_DNA"/>
</dbReference>
<gene>
    <name evidence="4" type="ORF">ISF_06897</name>
</gene>
<keyword evidence="1" id="KW-0862">Zinc</keyword>
<proteinExistence type="predicted"/>
<feature type="compositionally biased region" description="Polar residues" evidence="2">
    <location>
        <begin position="237"/>
        <end position="258"/>
    </location>
</feature>
<keyword evidence="1" id="KW-0479">Metal-binding</keyword>